<evidence type="ECO:0000313" key="2">
    <source>
        <dbReference type="EMBL" id="THV03456.1"/>
    </source>
</evidence>
<proteinExistence type="predicted"/>
<dbReference type="EMBL" id="ML179066">
    <property type="protein sequence ID" value="THV03456.1"/>
    <property type="molecule type" value="Genomic_DNA"/>
</dbReference>
<evidence type="ECO:0000256" key="1">
    <source>
        <dbReference type="SAM" id="Phobius"/>
    </source>
</evidence>
<protein>
    <submittedName>
        <fullName evidence="2">Uncharacterized protein</fullName>
    </submittedName>
</protein>
<keyword evidence="1" id="KW-1133">Transmembrane helix</keyword>
<dbReference type="Proteomes" id="UP000297245">
    <property type="component" value="Unassembled WGS sequence"/>
</dbReference>
<keyword evidence="1" id="KW-0472">Membrane</keyword>
<keyword evidence="3" id="KW-1185">Reference proteome</keyword>
<accession>A0A4V4HHP0</accession>
<feature type="transmembrane region" description="Helical" evidence="1">
    <location>
        <begin position="12"/>
        <end position="33"/>
    </location>
</feature>
<evidence type="ECO:0000313" key="3">
    <source>
        <dbReference type="Proteomes" id="UP000297245"/>
    </source>
</evidence>
<organism evidence="2 3">
    <name type="scientific">Dendrothele bispora (strain CBS 962.96)</name>
    <dbReference type="NCBI Taxonomy" id="1314807"/>
    <lineage>
        <taxon>Eukaryota</taxon>
        <taxon>Fungi</taxon>
        <taxon>Dikarya</taxon>
        <taxon>Basidiomycota</taxon>
        <taxon>Agaricomycotina</taxon>
        <taxon>Agaricomycetes</taxon>
        <taxon>Agaricomycetidae</taxon>
        <taxon>Agaricales</taxon>
        <taxon>Agaricales incertae sedis</taxon>
        <taxon>Dendrothele</taxon>
    </lineage>
</organism>
<gene>
    <name evidence="2" type="ORF">K435DRAFT_278413</name>
</gene>
<dbReference type="AlphaFoldDB" id="A0A4V4HHP0"/>
<sequence>MHKTAVQRPFFLIFGLCLASTLIFFVRVSIYSYTFDLPSFSCPGPLIYPPLNHDWTETNALHALCKPMAIYLSLTWQMAITPSQINLYTDIDPHKTATVNGVDISLLTKARRHARLLPEDFDIPYSTCNISIPYRQLPHPSEAVDLVTSTKISLAFLFYITHTFPPLNREPIHRRPMLSFQLAYIVHDQHA</sequence>
<keyword evidence="1" id="KW-0812">Transmembrane</keyword>
<reference evidence="2 3" key="1">
    <citation type="journal article" date="2019" name="Nat. Ecol. Evol.">
        <title>Megaphylogeny resolves global patterns of mushroom evolution.</title>
        <authorList>
            <person name="Varga T."/>
            <person name="Krizsan K."/>
            <person name="Foldi C."/>
            <person name="Dima B."/>
            <person name="Sanchez-Garcia M."/>
            <person name="Sanchez-Ramirez S."/>
            <person name="Szollosi G.J."/>
            <person name="Szarkandi J.G."/>
            <person name="Papp V."/>
            <person name="Albert L."/>
            <person name="Andreopoulos W."/>
            <person name="Angelini C."/>
            <person name="Antonin V."/>
            <person name="Barry K.W."/>
            <person name="Bougher N.L."/>
            <person name="Buchanan P."/>
            <person name="Buyck B."/>
            <person name="Bense V."/>
            <person name="Catcheside P."/>
            <person name="Chovatia M."/>
            <person name="Cooper J."/>
            <person name="Damon W."/>
            <person name="Desjardin D."/>
            <person name="Finy P."/>
            <person name="Geml J."/>
            <person name="Haridas S."/>
            <person name="Hughes K."/>
            <person name="Justo A."/>
            <person name="Karasinski D."/>
            <person name="Kautmanova I."/>
            <person name="Kiss B."/>
            <person name="Kocsube S."/>
            <person name="Kotiranta H."/>
            <person name="LaButti K.M."/>
            <person name="Lechner B.E."/>
            <person name="Liimatainen K."/>
            <person name="Lipzen A."/>
            <person name="Lukacs Z."/>
            <person name="Mihaltcheva S."/>
            <person name="Morgado L.N."/>
            <person name="Niskanen T."/>
            <person name="Noordeloos M.E."/>
            <person name="Ohm R.A."/>
            <person name="Ortiz-Santana B."/>
            <person name="Ovrebo C."/>
            <person name="Racz N."/>
            <person name="Riley R."/>
            <person name="Savchenko A."/>
            <person name="Shiryaev A."/>
            <person name="Soop K."/>
            <person name="Spirin V."/>
            <person name="Szebenyi C."/>
            <person name="Tomsovsky M."/>
            <person name="Tulloss R.E."/>
            <person name="Uehling J."/>
            <person name="Grigoriev I.V."/>
            <person name="Vagvolgyi C."/>
            <person name="Papp T."/>
            <person name="Martin F.M."/>
            <person name="Miettinen O."/>
            <person name="Hibbett D.S."/>
            <person name="Nagy L.G."/>
        </authorList>
    </citation>
    <scope>NUCLEOTIDE SEQUENCE [LARGE SCALE GENOMIC DNA]</scope>
    <source>
        <strain evidence="2 3">CBS 962.96</strain>
    </source>
</reference>
<name>A0A4V4HHP0_DENBC</name>